<name>X1GTB2_9ZZZZ</name>
<gene>
    <name evidence="2" type="ORF">S03H2_27395</name>
</gene>
<protein>
    <submittedName>
        <fullName evidence="2">Uncharacterized protein</fullName>
    </submittedName>
</protein>
<dbReference type="EMBL" id="BARU01016485">
    <property type="protein sequence ID" value="GAH61136.1"/>
    <property type="molecule type" value="Genomic_DNA"/>
</dbReference>
<accession>X1GTB2</accession>
<proteinExistence type="predicted"/>
<feature type="region of interest" description="Disordered" evidence="1">
    <location>
        <begin position="1"/>
        <end position="23"/>
    </location>
</feature>
<evidence type="ECO:0000313" key="2">
    <source>
        <dbReference type="EMBL" id="GAH61136.1"/>
    </source>
</evidence>
<organism evidence="2">
    <name type="scientific">marine sediment metagenome</name>
    <dbReference type="NCBI Taxonomy" id="412755"/>
    <lineage>
        <taxon>unclassified sequences</taxon>
        <taxon>metagenomes</taxon>
        <taxon>ecological metagenomes</taxon>
    </lineage>
</organism>
<reference evidence="2" key="1">
    <citation type="journal article" date="2014" name="Front. Microbiol.">
        <title>High frequency of phylogenetically diverse reductive dehalogenase-homologous genes in deep subseafloor sedimentary metagenomes.</title>
        <authorList>
            <person name="Kawai M."/>
            <person name="Futagami T."/>
            <person name="Toyoda A."/>
            <person name="Takaki Y."/>
            <person name="Nishi S."/>
            <person name="Hori S."/>
            <person name="Arai W."/>
            <person name="Tsubouchi T."/>
            <person name="Morono Y."/>
            <person name="Uchiyama I."/>
            <person name="Ito T."/>
            <person name="Fujiyama A."/>
            <person name="Inagaki F."/>
            <person name="Takami H."/>
        </authorList>
    </citation>
    <scope>NUCLEOTIDE SEQUENCE</scope>
    <source>
        <strain evidence="2">Expedition CK06-06</strain>
    </source>
</reference>
<comment type="caution">
    <text evidence="2">The sequence shown here is derived from an EMBL/GenBank/DDBJ whole genome shotgun (WGS) entry which is preliminary data.</text>
</comment>
<feature type="non-terminal residue" evidence="2">
    <location>
        <position position="1"/>
    </location>
</feature>
<evidence type="ECO:0000256" key="1">
    <source>
        <dbReference type="SAM" id="MobiDB-lite"/>
    </source>
</evidence>
<sequence length="61" mass="7282">GHQSHFFENTIREMEEHSRRSRKPIKLVDSEQEEHSIEFHHDEATVVICPRLGRCEIKGWV</sequence>
<dbReference type="AlphaFoldDB" id="X1GTB2"/>